<dbReference type="SUPFAM" id="SSF53218">
    <property type="entry name" value="Molybdenum cofactor biosynthesis proteins"/>
    <property type="match status" value="1"/>
</dbReference>
<dbReference type="SUPFAM" id="SSF63882">
    <property type="entry name" value="MoeA N-terminal region -like"/>
    <property type="match status" value="1"/>
</dbReference>
<keyword evidence="9" id="KW-0808">Transferase</keyword>
<dbReference type="Pfam" id="PF03453">
    <property type="entry name" value="MoeA_N"/>
    <property type="match status" value="1"/>
</dbReference>
<dbReference type="InterPro" id="IPR038987">
    <property type="entry name" value="MoeA-like"/>
</dbReference>
<dbReference type="InterPro" id="IPR001453">
    <property type="entry name" value="MoaB/Mog_dom"/>
</dbReference>
<gene>
    <name evidence="11" type="primary">glp</name>
    <name evidence="11" type="ORF">ACFOGI_10150</name>
</gene>
<comment type="pathway">
    <text evidence="2 9">Cofactor biosynthesis; molybdopterin biosynthesis.</text>
</comment>
<keyword evidence="9" id="KW-0479">Metal-binding</keyword>
<dbReference type="EMBL" id="JBHRSA010000041">
    <property type="protein sequence ID" value="MFC3040607.1"/>
    <property type="molecule type" value="Genomic_DNA"/>
</dbReference>
<dbReference type="NCBIfam" id="TIGR00177">
    <property type="entry name" value="molyb_syn"/>
    <property type="match status" value="1"/>
</dbReference>
<comment type="similarity">
    <text evidence="3 9">Belongs to the MoeA family.</text>
</comment>
<evidence type="ECO:0000256" key="6">
    <source>
        <dbReference type="ARBA" id="ARBA00022505"/>
    </source>
</evidence>
<evidence type="ECO:0000256" key="8">
    <source>
        <dbReference type="ARBA" id="ARBA00047317"/>
    </source>
</evidence>
<comment type="caution">
    <text evidence="11">The sequence shown here is derived from an EMBL/GenBank/DDBJ whole genome shotgun (WGS) entry which is preliminary data.</text>
</comment>
<dbReference type="PANTHER" id="PTHR10192">
    <property type="entry name" value="MOLYBDOPTERIN BIOSYNTHESIS PROTEIN"/>
    <property type="match status" value="1"/>
</dbReference>
<dbReference type="Gene3D" id="2.40.340.10">
    <property type="entry name" value="MoeA, C-terminal, domain IV"/>
    <property type="match status" value="1"/>
</dbReference>
<comment type="catalytic activity">
    <reaction evidence="8">
        <text>adenylyl-molybdopterin + molybdate = Mo-molybdopterin + AMP + H(+)</text>
        <dbReference type="Rhea" id="RHEA:35047"/>
        <dbReference type="ChEBI" id="CHEBI:15378"/>
        <dbReference type="ChEBI" id="CHEBI:36264"/>
        <dbReference type="ChEBI" id="CHEBI:62727"/>
        <dbReference type="ChEBI" id="CHEBI:71302"/>
        <dbReference type="ChEBI" id="CHEBI:456215"/>
        <dbReference type="EC" id="2.10.1.1"/>
    </reaction>
</comment>
<comment type="cofactor">
    <cofactor evidence="9">
        <name>Mg(2+)</name>
        <dbReference type="ChEBI" id="CHEBI:18420"/>
    </cofactor>
</comment>
<dbReference type="InterPro" id="IPR036425">
    <property type="entry name" value="MoaB/Mog-like_dom_sf"/>
</dbReference>
<dbReference type="InterPro" id="IPR036688">
    <property type="entry name" value="MoeA_C_domain_IV_sf"/>
</dbReference>
<dbReference type="InterPro" id="IPR005110">
    <property type="entry name" value="MoeA_linker/N"/>
</dbReference>
<evidence type="ECO:0000256" key="1">
    <source>
        <dbReference type="ARBA" id="ARBA00002901"/>
    </source>
</evidence>
<dbReference type="Pfam" id="PF03454">
    <property type="entry name" value="MoeA_C"/>
    <property type="match status" value="1"/>
</dbReference>
<protein>
    <recommendedName>
        <fullName evidence="5 9">Molybdopterin molybdenumtransferase</fullName>
        <ecNumber evidence="4 9">2.10.1.1</ecNumber>
    </recommendedName>
</protein>
<evidence type="ECO:0000313" key="12">
    <source>
        <dbReference type="Proteomes" id="UP001595279"/>
    </source>
</evidence>
<dbReference type="Gene3D" id="3.40.980.10">
    <property type="entry name" value="MoaB/Mog-like domain"/>
    <property type="match status" value="1"/>
</dbReference>
<comment type="function">
    <text evidence="1 9">Catalyzes the insertion of molybdate into adenylated molybdopterin with the concomitant release of AMP.</text>
</comment>
<dbReference type="InterPro" id="IPR005111">
    <property type="entry name" value="MoeA_C_domain_IV"/>
</dbReference>
<dbReference type="SMART" id="SM00852">
    <property type="entry name" value="MoCF_biosynth"/>
    <property type="match status" value="1"/>
</dbReference>
<accession>A0ABV7CWA3</accession>
<evidence type="ECO:0000256" key="9">
    <source>
        <dbReference type="RuleBase" id="RU365090"/>
    </source>
</evidence>
<dbReference type="CDD" id="cd00887">
    <property type="entry name" value="MoeA"/>
    <property type="match status" value="1"/>
</dbReference>
<dbReference type="NCBIfam" id="NF045515">
    <property type="entry name" value="Glp_gephyrin"/>
    <property type="match status" value="1"/>
</dbReference>
<dbReference type="SUPFAM" id="SSF63867">
    <property type="entry name" value="MoeA C-terminal domain-like"/>
    <property type="match status" value="1"/>
</dbReference>
<dbReference type="Proteomes" id="UP001595279">
    <property type="component" value="Unassembled WGS sequence"/>
</dbReference>
<evidence type="ECO:0000313" key="11">
    <source>
        <dbReference type="EMBL" id="MFC3040607.1"/>
    </source>
</evidence>
<proteinExistence type="inferred from homology"/>
<evidence type="ECO:0000256" key="2">
    <source>
        <dbReference type="ARBA" id="ARBA00005046"/>
    </source>
</evidence>
<evidence type="ECO:0000256" key="7">
    <source>
        <dbReference type="ARBA" id="ARBA00023150"/>
    </source>
</evidence>
<dbReference type="EC" id="2.10.1.1" evidence="4 9"/>
<evidence type="ECO:0000256" key="5">
    <source>
        <dbReference type="ARBA" id="ARBA00021108"/>
    </source>
</evidence>
<name>A0ABV7CWA3_9BACI</name>
<feature type="domain" description="MoaB/Mog" evidence="10">
    <location>
        <begin position="189"/>
        <end position="327"/>
    </location>
</feature>
<keyword evidence="7 9" id="KW-0501">Molybdenum cofactor biosynthesis</keyword>
<reference evidence="12" key="1">
    <citation type="journal article" date="2019" name="Int. J. Syst. Evol. Microbiol.">
        <title>The Global Catalogue of Microorganisms (GCM) 10K type strain sequencing project: providing services to taxonomists for standard genome sequencing and annotation.</title>
        <authorList>
            <consortium name="The Broad Institute Genomics Platform"/>
            <consortium name="The Broad Institute Genome Sequencing Center for Infectious Disease"/>
            <person name="Wu L."/>
            <person name="Ma J."/>
        </authorList>
    </citation>
    <scope>NUCLEOTIDE SEQUENCE [LARGE SCALE GENOMIC DNA]</scope>
    <source>
        <strain evidence="12">KCTC 13128</strain>
    </source>
</reference>
<evidence type="ECO:0000256" key="4">
    <source>
        <dbReference type="ARBA" id="ARBA00013269"/>
    </source>
</evidence>
<keyword evidence="12" id="KW-1185">Reference proteome</keyword>
<dbReference type="Gene3D" id="3.90.105.10">
    <property type="entry name" value="Molybdopterin biosynthesis moea protein, domain 2"/>
    <property type="match status" value="1"/>
</dbReference>
<evidence type="ECO:0000259" key="10">
    <source>
        <dbReference type="SMART" id="SM00852"/>
    </source>
</evidence>
<organism evidence="11 12">
    <name type="scientific">Virgibacillus xinjiangensis</name>
    <dbReference type="NCBI Taxonomy" id="393090"/>
    <lineage>
        <taxon>Bacteria</taxon>
        <taxon>Bacillati</taxon>
        <taxon>Bacillota</taxon>
        <taxon>Bacilli</taxon>
        <taxon>Bacillales</taxon>
        <taxon>Bacillaceae</taxon>
        <taxon>Virgibacillus</taxon>
    </lineage>
</organism>
<dbReference type="Gene3D" id="2.170.190.11">
    <property type="entry name" value="Molybdopterin biosynthesis moea protein, domain 3"/>
    <property type="match status" value="1"/>
</dbReference>
<dbReference type="InterPro" id="IPR036135">
    <property type="entry name" value="MoeA_linker/N_sf"/>
</dbReference>
<dbReference type="Pfam" id="PF00994">
    <property type="entry name" value="MoCF_biosynth"/>
    <property type="match status" value="1"/>
</dbReference>
<keyword evidence="6 9" id="KW-0500">Molybdenum</keyword>
<dbReference type="PANTHER" id="PTHR10192:SF5">
    <property type="entry name" value="GEPHYRIN"/>
    <property type="match status" value="1"/>
</dbReference>
<sequence>MVERRKPIKVNEAINRVMEYAVPGNVHHVPLDKSYGQFLGQGLVADHPVPPFDRSPYDGFAVRSLDTEEAASTNPVTFEVIGEIGAGSVFDGNVGSFQAVRIMTGAQIPDDCDAVIMFESVKEFEEDGKPFIQIKRRLKTGDNISFTGEDTEQGEVLAKKGTPINPGITALLATFGYKQVPVARKPKVGIIATGSELLEVDEPVQPGKIRNSNAYMVQAQVERAGAEPVYFGQFSDEFETCLQQVKEAMDEVDILLTTGGVSVGDYDYLPAIYESLSADVLFNKVGMRPGSVTTVAAKDGKLLFGLSGNPSACYVGFELFTRPVIRTMLYSPLPFQKEETAVLGADFPKPNPFDRFVRGRLTYEDGRLVATPSGLDKSNVVSSLAEANVLIVLPGGTRGYERGMEVSVLLLEDQEGSSNALFHQHEQESRTHG</sequence>
<keyword evidence="9" id="KW-0460">Magnesium</keyword>
<evidence type="ECO:0000256" key="3">
    <source>
        <dbReference type="ARBA" id="ARBA00010763"/>
    </source>
</evidence>
<dbReference type="RefSeq" id="WP_390272000.1">
    <property type="nucleotide sequence ID" value="NZ_JBHRSA010000041.1"/>
</dbReference>